<evidence type="ECO:0000313" key="1">
    <source>
        <dbReference type="EMBL" id="KAI3664850.1"/>
    </source>
</evidence>
<keyword evidence="2" id="KW-1185">Reference proteome</keyword>
<name>A0ACB8XD05_ARCLA</name>
<sequence length="243" mass="26430">MASMTGGRSGMVITPTIAIEDEVAKFTSDGGKGRTSMFKSFSSSENKEKASKCIKAAIAKKNKSNEKRMEKDAEGFTCVEKKQWRPKPKKPTQESDASTSKGTSKSLKNSEAQQIHTVVMESEKGSGQGKGVDGSNDKGEGIQVDPTKRPTEVDKGVHRKDGDWGTTTQKSDRPSLVLNSVLSSLKAIKKPIRVTYTQTSNRIDVLSDDPAETQKQDQTVQVEKASQNTTREDRGISLSSNND</sequence>
<organism evidence="1 2">
    <name type="scientific">Arctium lappa</name>
    <name type="common">Greater burdock</name>
    <name type="synonym">Lappa major</name>
    <dbReference type="NCBI Taxonomy" id="4217"/>
    <lineage>
        <taxon>Eukaryota</taxon>
        <taxon>Viridiplantae</taxon>
        <taxon>Streptophyta</taxon>
        <taxon>Embryophyta</taxon>
        <taxon>Tracheophyta</taxon>
        <taxon>Spermatophyta</taxon>
        <taxon>Magnoliopsida</taxon>
        <taxon>eudicotyledons</taxon>
        <taxon>Gunneridae</taxon>
        <taxon>Pentapetalae</taxon>
        <taxon>asterids</taxon>
        <taxon>campanulids</taxon>
        <taxon>Asterales</taxon>
        <taxon>Asteraceae</taxon>
        <taxon>Carduoideae</taxon>
        <taxon>Cardueae</taxon>
        <taxon>Arctiinae</taxon>
        <taxon>Arctium</taxon>
    </lineage>
</organism>
<protein>
    <submittedName>
        <fullName evidence="1">Uncharacterized protein</fullName>
    </submittedName>
</protein>
<evidence type="ECO:0000313" key="2">
    <source>
        <dbReference type="Proteomes" id="UP001055879"/>
    </source>
</evidence>
<accession>A0ACB8XD05</accession>
<reference evidence="1 2" key="2">
    <citation type="journal article" date="2022" name="Mol. Ecol. Resour.">
        <title>The genomes of chicory, endive, great burdock and yacon provide insights into Asteraceae paleo-polyploidization history and plant inulin production.</title>
        <authorList>
            <person name="Fan W."/>
            <person name="Wang S."/>
            <person name="Wang H."/>
            <person name="Wang A."/>
            <person name="Jiang F."/>
            <person name="Liu H."/>
            <person name="Zhao H."/>
            <person name="Xu D."/>
            <person name="Zhang Y."/>
        </authorList>
    </citation>
    <scope>NUCLEOTIDE SEQUENCE [LARGE SCALE GENOMIC DNA]</scope>
    <source>
        <strain evidence="2">cv. Niubang</strain>
    </source>
</reference>
<proteinExistence type="predicted"/>
<dbReference type="EMBL" id="CM042064">
    <property type="protein sequence ID" value="KAI3664850.1"/>
    <property type="molecule type" value="Genomic_DNA"/>
</dbReference>
<reference evidence="2" key="1">
    <citation type="journal article" date="2022" name="Mol. Ecol. Resour.">
        <title>The genomes of chicory, endive, great burdock and yacon provide insights into Asteraceae palaeo-polyploidization history and plant inulin production.</title>
        <authorList>
            <person name="Fan W."/>
            <person name="Wang S."/>
            <person name="Wang H."/>
            <person name="Wang A."/>
            <person name="Jiang F."/>
            <person name="Liu H."/>
            <person name="Zhao H."/>
            <person name="Xu D."/>
            <person name="Zhang Y."/>
        </authorList>
    </citation>
    <scope>NUCLEOTIDE SEQUENCE [LARGE SCALE GENOMIC DNA]</scope>
    <source>
        <strain evidence="2">cv. Niubang</strain>
    </source>
</reference>
<comment type="caution">
    <text evidence="1">The sequence shown here is derived from an EMBL/GenBank/DDBJ whole genome shotgun (WGS) entry which is preliminary data.</text>
</comment>
<gene>
    <name evidence="1" type="ORF">L6452_43459</name>
</gene>
<dbReference type="Proteomes" id="UP001055879">
    <property type="component" value="Linkage Group LG18"/>
</dbReference>